<dbReference type="AlphaFoldDB" id="A0AAU7LPL4"/>
<dbReference type="InterPro" id="IPR005064">
    <property type="entry name" value="BUG"/>
</dbReference>
<dbReference type="PANTHER" id="PTHR42928">
    <property type="entry name" value="TRICARBOXYLATE-BINDING PROTEIN"/>
    <property type="match status" value="1"/>
</dbReference>
<accession>A0AAU7LPL4</accession>
<protein>
    <submittedName>
        <fullName evidence="3">Bug family tripartite tricarboxylate transporter substrate binding protein</fullName>
    </submittedName>
</protein>
<dbReference type="InterPro" id="IPR042100">
    <property type="entry name" value="Bug_dom1"/>
</dbReference>
<evidence type="ECO:0000313" key="3">
    <source>
        <dbReference type="EMBL" id="XBP69572.1"/>
    </source>
</evidence>
<organism evidence="3">
    <name type="scientific">Polaromonas hydrogenivorans</name>
    <dbReference type="NCBI Taxonomy" id="335476"/>
    <lineage>
        <taxon>Bacteria</taxon>
        <taxon>Pseudomonadati</taxon>
        <taxon>Pseudomonadota</taxon>
        <taxon>Betaproteobacteria</taxon>
        <taxon>Burkholderiales</taxon>
        <taxon>Comamonadaceae</taxon>
        <taxon>Polaromonas</taxon>
    </lineage>
</organism>
<sequence>MTTRRNFSRALGGAAALASLGLPFSARAQATPEFARILVGFPAGGTTDALSRRIADKLRGQYATNVMVENKPGAGGQIAITALKDGPADGSTLLLTPSSMLSIYPFTYPRLPYRLEDLAPVSVACFFSHGLGVGPAVPATVKSLKDFLAWTKANPDKANYGSPAAGSMPHLVAALLGKLTGADLKHIPYRGSAPGIQDLLGGQISAMSSPVGDFLPYLKTGKLRLLAVSGKTRNPFAPDVSTYREQGYPLTMREWYGFFLPGRASAQTVRRAAAYLPPALGQPDVISSLAQVGMEVQSSSPEQLADWLKADAEEWRRLIKQVGFTAES</sequence>
<dbReference type="CDD" id="cd13579">
    <property type="entry name" value="PBP2_Bug_NagM"/>
    <property type="match status" value="1"/>
</dbReference>
<dbReference type="EMBL" id="CP157675">
    <property type="protein sequence ID" value="XBP69572.1"/>
    <property type="molecule type" value="Genomic_DNA"/>
</dbReference>
<reference evidence="3" key="1">
    <citation type="submission" date="2024-05" db="EMBL/GenBank/DDBJ databases">
        <authorList>
            <person name="Bunk B."/>
            <person name="Swiderski J."/>
            <person name="Sproer C."/>
            <person name="Thiel V."/>
        </authorList>
    </citation>
    <scope>NUCLEOTIDE SEQUENCE</scope>
    <source>
        <strain evidence="3">DSM 17735</strain>
    </source>
</reference>
<feature type="signal peptide" evidence="2">
    <location>
        <begin position="1"/>
        <end position="28"/>
    </location>
</feature>
<comment type="similarity">
    <text evidence="1">Belongs to the UPF0065 (bug) family.</text>
</comment>
<dbReference type="Gene3D" id="3.40.190.150">
    <property type="entry name" value="Bordetella uptake gene, domain 1"/>
    <property type="match status" value="1"/>
</dbReference>
<evidence type="ECO:0000256" key="1">
    <source>
        <dbReference type="ARBA" id="ARBA00006987"/>
    </source>
</evidence>
<evidence type="ECO:0000256" key="2">
    <source>
        <dbReference type="SAM" id="SignalP"/>
    </source>
</evidence>
<keyword evidence="2" id="KW-0732">Signal</keyword>
<dbReference type="Gene3D" id="3.40.190.10">
    <property type="entry name" value="Periplasmic binding protein-like II"/>
    <property type="match status" value="1"/>
</dbReference>
<gene>
    <name evidence="3" type="ORF">ABLV49_17015</name>
</gene>
<dbReference type="Pfam" id="PF03401">
    <property type="entry name" value="TctC"/>
    <property type="match status" value="1"/>
</dbReference>
<proteinExistence type="inferred from homology"/>
<name>A0AAU7LPL4_9BURK</name>
<dbReference type="InterPro" id="IPR006311">
    <property type="entry name" value="TAT_signal"/>
</dbReference>
<dbReference type="SUPFAM" id="SSF53850">
    <property type="entry name" value="Periplasmic binding protein-like II"/>
    <property type="match status" value="1"/>
</dbReference>
<dbReference type="PANTHER" id="PTHR42928:SF5">
    <property type="entry name" value="BLR1237 PROTEIN"/>
    <property type="match status" value="1"/>
</dbReference>
<dbReference type="RefSeq" id="WP_011800219.1">
    <property type="nucleotide sequence ID" value="NZ_CBCSCU010000006.1"/>
</dbReference>
<feature type="chain" id="PRO_5043537611" evidence="2">
    <location>
        <begin position="29"/>
        <end position="328"/>
    </location>
</feature>
<dbReference type="PIRSF" id="PIRSF017082">
    <property type="entry name" value="YflP"/>
    <property type="match status" value="1"/>
</dbReference>
<dbReference type="PROSITE" id="PS51318">
    <property type="entry name" value="TAT"/>
    <property type="match status" value="1"/>
</dbReference>